<dbReference type="SUPFAM" id="SSF89895">
    <property type="entry name" value="FYSH domain"/>
    <property type="match status" value="1"/>
</dbReference>
<keyword evidence="4" id="KW-0690">Ribosome biogenesis</keyword>
<name>A0A6A6I8U2_9PLEO</name>
<dbReference type="GO" id="GO:0042254">
    <property type="term" value="P:ribosome biogenesis"/>
    <property type="evidence" value="ECO:0007669"/>
    <property type="project" value="UniProtKB-KW"/>
</dbReference>
<accession>A0A6A6I8U2</accession>
<protein>
    <submittedName>
        <fullName evidence="10">Shwachman-Bodian-diamond syndrome protein</fullName>
    </submittedName>
</protein>
<comment type="subcellular location">
    <subcellularLocation>
        <location evidence="1">Cytoplasm</location>
    </subcellularLocation>
</comment>
<dbReference type="Proteomes" id="UP000800094">
    <property type="component" value="Unassembled WGS sequence"/>
</dbReference>
<evidence type="ECO:0000259" key="9">
    <source>
        <dbReference type="Pfam" id="PF20268"/>
    </source>
</evidence>
<evidence type="ECO:0000256" key="1">
    <source>
        <dbReference type="ARBA" id="ARBA00004496"/>
    </source>
</evidence>
<evidence type="ECO:0000259" key="8">
    <source>
        <dbReference type="Pfam" id="PF09377"/>
    </source>
</evidence>
<evidence type="ECO:0000256" key="4">
    <source>
        <dbReference type="ARBA" id="ARBA00022517"/>
    </source>
</evidence>
<dbReference type="Pfam" id="PF01172">
    <property type="entry name" value="SBDS_N"/>
    <property type="match status" value="1"/>
</dbReference>
<comment type="subunit">
    <text evidence="5">Associates with the 60S ribosomal subunit.</text>
</comment>
<dbReference type="GeneID" id="54584385"/>
<dbReference type="InterPro" id="IPR019783">
    <property type="entry name" value="SDO1/SBDS_N"/>
</dbReference>
<dbReference type="AlphaFoldDB" id="A0A6A6I8U2"/>
<dbReference type="InterPro" id="IPR039100">
    <property type="entry name" value="Sdo1/SBDS-like"/>
</dbReference>
<feature type="region of interest" description="Disordered" evidence="6">
    <location>
        <begin position="141"/>
        <end position="172"/>
    </location>
</feature>
<dbReference type="RefSeq" id="XP_033681989.1">
    <property type="nucleotide sequence ID" value="XM_033831055.1"/>
</dbReference>
<reference evidence="10" key="1">
    <citation type="journal article" date="2020" name="Stud. Mycol.">
        <title>101 Dothideomycetes genomes: a test case for predicting lifestyles and emergence of pathogens.</title>
        <authorList>
            <person name="Haridas S."/>
            <person name="Albert R."/>
            <person name="Binder M."/>
            <person name="Bloem J."/>
            <person name="Labutti K."/>
            <person name="Salamov A."/>
            <person name="Andreopoulos B."/>
            <person name="Baker S."/>
            <person name="Barry K."/>
            <person name="Bills G."/>
            <person name="Bluhm B."/>
            <person name="Cannon C."/>
            <person name="Castanera R."/>
            <person name="Culley D."/>
            <person name="Daum C."/>
            <person name="Ezra D."/>
            <person name="Gonzalez J."/>
            <person name="Henrissat B."/>
            <person name="Kuo A."/>
            <person name="Liang C."/>
            <person name="Lipzen A."/>
            <person name="Lutzoni F."/>
            <person name="Magnuson J."/>
            <person name="Mondo S."/>
            <person name="Nolan M."/>
            <person name="Ohm R."/>
            <person name="Pangilinan J."/>
            <person name="Park H.-J."/>
            <person name="Ramirez L."/>
            <person name="Alfaro M."/>
            <person name="Sun H."/>
            <person name="Tritt A."/>
            <person name="Yoshinaga Y."/>
            <person name="Zwiers L.-H."/>
            <person name="Turgeon B."/>
            <person name="Goodwin S."/>
            <person name="Spatafora J."/>
            <person name="Crous P."/>
            <person name="Grigoriev I."/>
        </authorList>
    </citation>
    <scope>NUCLEOTIDE SEQUENCE</scope>
    <source>
        <strain evidence="10">CBS 122368</strain>
    </source>
</reference>
<evidence type="ECO:0000256" key="6">
    <source>
        <dbReference type="SAM" id="MobiDB-lite"/>
    </source>
</evidence>
<dbReference type="OrthoDB" id="10253092at2759"/>
<feature type="compositionally biased region" description="Basic and acidic residues" evidence="6">
    <location>
        <begin position="230"/>
        <end position="241"/>
    </location>
</feature>
<dbReference type="Pfam" id="PF09377">
    <property type="entry name" value="SBDS_domain_II"/>
    <property type="match status" value="1"/>
</dbReference>
<dbReference type="EMBL" id="ML987197">
    <property type="protein sequence ID" value="KAF2246985.1"/>
    <property type="molecule type" value="Genomic_DNA"/>
</dbReference>
<evidence type="ECO:0000313" key="10">
    <source>
        <dbReference type="EMBL" id="KAF2246985.1"/>
    </source>
</evidence>
<keyword evidence="3" id="KW-0963">Cytoplasm</keyword>
<keyword evidence="11" id="KW-1185">Reference proteome</keyword>
<sequence>MPVGIKTPSNQIKLTNLALVRMRKGKKRFEVPCYKNKILDYRNKIETELDNVLQVSEVYLNVSRGQAASDADLEKAFPGKTRKQVVEHILEKGDFQVGEKERGAELDRIKNEVIDIVASRLVDPKSKRVYTTGMIEKALDQLSTQSRNAGTEKQDGEGAQSGEQNGKAKEVPKWSGVATGKPAKAQALNAVKALVAHQPIPVARVQMKLRITCPTSVLKQAVKSVPKAHPSKEADRGEEKAHGTVKDAILSLIDKIESQDVMGSEWEAVGLVEPGDFKTLNSLIESHTKGRGNVQVLDMAVGVDV</sequence>
<dbReference type="PANTHER" id="PTHR10927">
    <property type="entry name" value="RIBOSOME MATURATION PROTEIN SBDS"/>
    <property type="match status" value="1"/>
</dbReference>
<dbReference type="Gene3D" id="1.10.10.900">
    <property type="entry name" value="SBDS protein C-terminal domain, subdomain 1"/>
    <property type="match status" value="1"/>
</dbReference>
<evidence type="ECO:0000313" key="11">
    <source>
        <dbReference type="Proteomes" id="UP000800094"/>
    </source>
</evidence>
<dbReference type="PANTHER" id="PTHR10927:SF1">
    <property type="entry name" value="RIBOSOME MATURATION PROTEIN SBDS"/>
    <property type="match status" value="1"/>
</dbReference>
<feature type="domain" description="Ribosome maturation protein SDO1/SBDS central" evidence="8">
    <location>
        <begin position="111"/>
        <end position="204"/>
    </location>
</feature>
<dbReference type="InterPro" id="IPR036786">
    <property type="entry name" value="Ribosome_mat_SBDS_N_sf"/>
</dbReference>
<evidence type="ECO:0000256" key="3">
    <source>
        <dbReference type="ARBA" id="ARBA00022490"/>
    </source>
</evidence>
<dbReference type="InterPro" id="IPR037188">
    <property type="entry name" value="Sdo1/SBDS_central_sf"/>
</dbReference>
<feature type="domain" description="Ribosome maturation protein SDO1/SBDS C-terminal" evidence="9">
    <location>
        <begin position="207"/>
        <end position="299"/>
    </location>
</feature>
<organism evidence="10 11">
    <name type="scientific">Trematosphaeria pertusa</name>
    <dbReference type="NCBI Taxonomy" id="390896"/>
    <lineage>
        <taxon>Eukaryota</taxon>
        <taxon>Fungi</taxon>
        <taxon>Dikarya</taxon>
        <taxon>Ascomycota</taxon>
        <taxon>Pezizomycotina</taxon>
        <taxon>Dothideomycetes</taxon>
        <taxon>Pleosporomycetidae</taxon>
        <taxon>Pleosporales</taxon>
        <taxon>Massarineae</taxon>
        <taxon>Trematosphaeriaceae</taxon>
        <taxon>Trematosphaeria</taxon>
    </lineage>
</organism>
<dbReference type="Pfam" id="PF20268">
    <property type="entry name" value="SBDS_C"/>
    <property type="match status" value="1"/>
</dbReference>
<dbReference type="InterPro" id="IPR018978">
    <property type="entry name" value="SDO1/SBDS_central"/>
</dbReference>
<evidence type="ECO:0000256" key="5">
    <source>
        <dbReference type="ARBA" id="ARBA00049708"/>
    </source>
</evidence>
<dbReference type="InterPro" id="IPR046928">
    <property type="entry name" value="SDO1/SBDS_C"/>
</dbReference>
<evidence type="ECO:0000256" key="2">
    <source>
        <dbReference type="ARBA" id="ARBA00007433"/>
    </source>
</evidence>
<feature type="region of interest" description="Disordered" evidence="6">
    <location>
        <begin position="222"/>
        <end position="241"/>
    </location>
</feature>
<dbReference type="SUPFAM" id="SSF109728">
    <property type="entry name" value="Hypothetical protein AF0491, middle domain"/>
    <property type="match status" value="1"/>
</dbReference>
<gene>
    <name evidence="10" type="ORF">BU26DRAFT_531825</name>
</gene>
<evidence type="ECO:0000259" key="7">
    <source>
        <dbReference type="Pfam" id="PF01172"/>
    </source>
</evidence>
<proteinExistence type="inferred from homology"/>
<comment type="similarity">
    <text evidence="2">Belongs to the SDO1/SBDS family.</text>
</comment>
<dbReference type="Gene3D" id="3.30.1250.10">
    <property type="entry name" value="Ribosome maturation protein SBDS, N-terminal domain"/>
    <property type="match status" value="1"/>
</dbReference>
<dbReference type="Gene3D" id="3.30.70.240">
    <property type="match status" value="1"/>
</dbReference>
<dbReference type="GO" id="GO:0005737">
    <property type="term" value="C:cytoplasm"/>
    <property type="evidence" value="ECO:0007669"/>
    <property type="project" value="UniProtKB-SubCell"/>
</dbReference>
<feature type="domain" description="Ribosome maturation protein SDO1/SBDS N-terminal" evidence="7">
    <location>
        <begin position="18"/>
        <end position="102"/>
    </location>
</feature>